<feature type="binding site" evidence="7 8">
    <location>
        <position position="101"/>
    </location>
    <ligand>
        <name>S-adenosyl-L-methionine</name>
        <dbReference type="ChEBI" id="CHEBI:59789"/>
    </ligand>
</feature>
<dbReference type="EMBL" id="DXFW01000007">
    <property type="protein sequence ID" value="HIX04994.1"/>
    <property type="molecule type" value="Genomic_DNA"/>
</dbReference>
<feature type="binding site" evidence="7 8">
    <location>
        <position position="125"/>
    </location>
    <ligand>
        <name>S-adenosyl-L-methionine</name>
        <dbReference type="ChEBI" id="CHEBI:59789"/>
    </ligand>
</feature>
<dbReference type="Gene3D" id="1.10.8.100">
    <property type="entry name" value="Ribosomal RNA adenine dimethylase-like, domain 2"/>
    <property type="match status" value="1"/>
</dbReference>
<feature type="domain" description="Ribosomal RNA adenine methylase transferase N-terminal" evidence="9">
    <location>
        <begin position="35"/>
        <end position="210"/>
    </location>
</feature>
<gene>
    <name evidence="7 10" type="primary">rsmA</name>
    <name evidence="7" type="synonym">ksgA</name>
    <name evidence="10" type="ORF">H9865_02610</name>
</gene>
<feature type="binding site" evidence="7 8">
    <location>
        <position position="55"/>
    </location>
    <ligand>
        <name>S-adenosyl-L-methionine</name>
        <dbReference type="ChEBI" id="CHEBI:59789"/>
    </ligand>
</feature>
<dbReference type="PANTHER" id="PTHR11727">
    <property type="entry name" value="DIMETHYLADENOSINE TRANSFERASE"/>
    <property type="match status" value="1"/>
</dbReference>
<evidence type="ECO:0000256" key="8">
    <source>
        <dbReference type="PROSITE-ProRule" id="PRU01026"/>
    </source>
</evidence>
<evidence type="ECO:0000256" key="5">
    <source>
        <dbReference type="ARBA" id="ARBA00022691"/>
    </source>
</evidence>
<sequence>MPNLTDLSTIRDLCARHDFALSKGFGQNFIVNPGVCPKIVEAAGIDGGWGVLEIGPGIGVLTKELALRAKKVVAVEVDKRLPPLLEETLAEFDNVEIVLQDILKVDIAGLIREKFPGMPVAVCANLPYYITSPILMRLLEEKLPIRHITVMVQKEAAQRITAAPGSREAGAISYAVAYYAKPRLLFSVQPGSFYPPPKVTSAVIQLEVRETPAVETQDEAGFFRLIRAAFSQRRKTAANSVSSALGVPKAAVTAALEAAGLPATARPEQLTLEDFCRLQQQMAAPEG</sequence>
<dbReference type="PROSITE" id="PS51689">
    <property type="entry name" value="SAM_RNA_A_N6_MT"/>
    <property type="match status" value="1"/>
</dbReference>
<dbReference type="GO" id="GO:0003723">
    <property type="term" value="F:RNA binding"/>
    <property type="evidence" value="ECO:0007669"/>
    <property type="project" value="UniProtKB-UniRule"/>
</dbReference>
<proteinExistence type="inferred from homology"/>
<keyword evidence="6 7" id="KW-0694">RNA-binding</keyword>
<organism evidence="10 11">
    <name type="scientific">Candidatus Allofournierella pullicola</name>
    <dbReference type="NCBI Taxonomy" id="2838596"/>
    <lineage>
        <taxon>Bacteria</taxon>
        <taxon>Bacillati</taxon>
        <taxon>Bacillota</taxon>
        <taxon>Clostridia</taxon>
        <taxon>Eubacteriales</taxon>
        <taxon>Oscillospiraceae</taxon>
        <taxon>Allofournierella</taxon>
    </lineage>
</organism>
<evidence type="ECO:0000259" key="9">
    <source>
        <dbReference type="SMART" id="SM00650"/>
    </source>
</evidence>
<evidence type="ECO:0000256" key="4">
    <source>
        <dbReference type="ARBA" id="ARBA00022679"/>
    </source>
</evidence>
<name>A0A9D1V3C5_9FIRM</name>
<protein>
    <recommendedName>
        <fullName evidence="7">Ribosomal RNA small subunit methyltransferase A</fullName>
        <ecNumber evidence="7">2.1.1.182</ecNumber>
    </recommendedName>
    <alternativeName>
        <fullName evidence="7">16S rRNA (adenine(1518)-N(6)/adenine(1519)-N(6))-dimethyltransferase</fullName>
    </alternativeName>
    <alternativeName>
        <fullName evidence="7">16S rRNA dimethyladenosine transferase</fullName>
    </alternativeName>
    <alternativeName>
        <fullName evidence="7">16S rRNA dimethylase</fullName>
    </alternativeName>
    <alternativeName>
        <fullName evidence="7">S-adenosylmethionine-6-N', N'-adenosyl(rRNA) dimethyltransferase</fullName>
    </alternativeName>
</protein>
<dbReference type="AlphaFoldDB" id="A0A9D1V3C5"/>
<feature type="binding site" evidence="7 8">
    <location>
        <position position="30"/>
    </location>
    <ligand>
        <name>S-adenosyl-L-methionine</name>
        <dbReference type="ChEBI" id="CHEBI:59789"/>
    </ligand>
</feature>
<keyword evidence="1 7" id="KW-0963">Cytoplasm</keyword>
<dbReference type="InterPro" id="IPR020598">
    <property type="entry name" value="rRNA_Ade_methylase_Trfase_N"/>
</dbReference>
<dbReference type="InterPro" id="IPR001737">
    <property type="entry name" value="KsgA/Erm"/>
</dbReference>
<evidence type="ECO:0000256" key="3">
    <source>
        <dbReference type="ARBA" id="ARBA00022603"/>
    </source>
</evidence>
<dbReference type="PROSITE" id="PS01131">
    <property type="entry name" value="RRNA_A_DIMETH"/>
    <property type="match status" value="1"/>
</dbReference>
<feature type="binding site" evidence="7 8">
    <location>
        <position position="76"/>
    </location>
    <ligand>
        <name>S-adenosyl-L-methionine</name>
        <dbReference type="ChEBI" id="CHEBI:59789"/>
    </ligand>
</feature>
<dbReference type="Gene3D" id="3.40.50.150">
    <property type="entry name" value="Vaccinia Virus protein VP39"/>
    <property type="match status" value="1"/>
</dbReference>
<comment type="similarity">
    <text evidence="7">Belongs to the class I-like SAM-binding methyltransferase superfamily. rRNA adenine N(6)-methyltransferase family. RsmA subfamily.</text>
</comment>
<accession>A0A9D1V3C5</accession>
<evidence type="ECO:0000256" key="1">
    <source>
        <dbReference type="ARBA" id="ARBA00022490"/>
    </source>
</evidence>
<dbReference type="FunFam" id="3.40.50.150:FF:000023">
    <property type="entry name" value="Ribosomal RNA small subunit methyltransferase A"/>
    <property type="match status" value="1"/>
</dbReference>
<evidence type="ECO:0000256" key="7">
    <source>
        <dbReference type="HAMAP-Rule" id="MF_00607"/>
    </source>
</evidence>
<feature type="binding site" evidence="7 8">
    <location>
        <position position="28"/>
    </location>
    <ligand>
        <name>S-adenosyl-L-methionine</name>
        <dbReference type="ChEBI" id="CHEBI:59789"/>
    </ligand>
</feature>
<dbReference type="GO" id="GO:0005829">
    <property type="term" value="C:cytosol"/>
    <property type="evidence" value="ECO:0007669"/>
    <property type="project" value="TreeGrafter"/>
</dbReference>
<keyword evidence="2 7" id="KW-0698">rRNA processing</keyword>
<dbReference type="SMART" id="SM00650">
    <property type="entry name" value="rADc"/>
    <property type="match status" value="1"/>
</dbReference>
<evidence type="ECO:0000256" key="6">
    <source>
        <dbReference type="ARBA" id="ARBA00022884"/>
    </source>
</evidence>
<evidence type="ECO:0000256" key="2">
    <source>
        <dbReference type="ARBA" id="ARBA00022552"/>
    </source>
</evidence>
<keyword evidence="3 7" id="KW-0489">Methyltransferase</keyword>
<dbReference type="InterPro" id="IPR020596">
    <property type="entry name" value="rRNA_Ade_Mease_Trfase_CS"/>
</dbReference>
<keyword evidence="5 7" id="KW-0949">S-adenosyl-L-methionine</keyword>
<dbReference type="HAMAP" id="MF_00607">
    <property type="entry name" value="16SrRNA_methyltr_A"/>
    <property type="match status" value="1"/>
</dbReference>
<dbReference type="CDD" id="cd02440">
    <property type="entry name" value="AdoMet_MTases"/>
    <property type="match status" value="1"/>
</dbReference>
<dbReference type="InterPro" id="IPR029063">
    <property type="entry name" value="SAM-dependent_MTases_sf"/>
</dbReference>
<dbReference type="InterPro" id="IPR023165">
    <property type="entry name" value="rRNA_Ade_diMease-like_C"/>
</dbReference>
<dbReference type="GO" id="GO:0052908">
    <property type="term" value="F:16S rRNA (adenine(1518)-N(6)/adenine(1519)-N(6))-dimethyltransferase activity"/>
    <property type="evidence" value="ECO:0007669"/>
    <property type="project" value="UniProtKB-EC"/>
</dbReference>
<reference evidence="10" key="1">
    <citation type="journal article" date="2021" name="PeerJ">
        <title>Extensive microbial diversity within the chicken gut microbiome revealed by metagenomics and culture.</title>
        <authorList>
            <person name="Gilroy R."/>
            <person name="Ravi A."/>
            <person name="Getino M."/>
            <person name="Pursley I."/>
            <person name="Horton D.L."/>
            <person name="Alikhan N.F."/>
            <person name="Baker D."/>
            <person name="Gharbi K."/>
            <person name="Hall N."/>
            <person name="Watson M."/>
            <person name="Adriaenssens E.M."/>
            <person name="Foster-Nyarko E."/>
            <person name="Jarju S."/>
            <person name="Secka A."/>
            <person name="Antonio M."/>
            <person name="Oren A."/>
            <person name="Chaudhuri R.R."/>
            <person name="La Ragione R."/>
            <person name="Hildebrand F."/>
            <person name="Pallen M.J."/>
        </authorList>
    </citation>
    <scope>NUCLEOTIDE SEQUENCE</scope>
    <source>
        <strain evidence="10">2239</strain>
    </source>
</reference>
<evidence type="ECO:0000313" key="11">
    <source>
        <dbReference type="Proteomes" id="UP000824193"/>
    </source>
</evidence>
<comment type="caution">
    <text evidence="10">The sequence shown here is derived from an EMBL/GenBank/DDBJ whole genome shotgun (WGS) entry which is preliminary data.</text>
</comment>
<dbReference type="SUPFAM" id="SSF53335">
    <property type="entry name" value="S-adenosyl-L-methionine-dependent methyltransferases"/>
    <property type="match status" value="1"/>
</dbReference>
<dbReference type="InterPro" id="IPR011530">
    <property type="entry name" value="rRNA_adenine_dimethylase"/>
</dbReference>
<dbReference type="PANTHER" id="PTHR11727:SF7">
    <property type="entry name" value="DIMETHYLADENOSINE TRANSFERASE-RELATED"/>
    <property type="match status" value="1"/>
</dbReference>
<dbReference type="Pfam" id="PF00398">
    <property type="entry name" value="RrnaAD"/>
    <property type="match status" value="1"/>
</dbReference>
<dbReference type="EC" id="2.1.1.182" evidence="7"/>
<comment type="function">
    <text evidence="7">Specifically dimethylates two adjacent adenosines (A1518 and A1519) in the loop of a conserved hairpin near the 3'-end of 16S rRNA in the 30S particle. May play a critical role in biogenesis of 30S subunits.</text>
</comment>
<dbReference type="NCBIfam" id="TIGR00755">
    <property type="entry name" value="ksgA"/>
    <property type="match status" value="1"/>
</dbReference>
<keyword evidence="4 7" id="KW-0808">Transferase</keyword>
<comment type="subcellular location">
    <subcellularLocation>
        <location evidence="7">Cytoplasm</location>
    </subcellularLocation>
</comment>
<dbReference type="Proteomes" id="UP000824193">
    <property type="component" value="Unassembled WGS sequence"/>
</dbReference>
<comment type="catalytic activity">
    <reaction evidence="7">
        <text>adenosine(1518)/adenosine(1519) in 16S rRNA + 4 S-adenosyl-L-methionine = N(6)-dimethyladenosine(1518)/N(6)-dimethyladenosine(1519) in 16S rRNA + 4 S-adenosyl-L-homocysteine + 4 H(+)</text>
        <dbReference type="Rhea" id="RHEA:19609"/>
        <dbReference type="Rhea" id="RHEA-COMP:10232"/>
        <dbReference type="Rhea" id="RHEA-COMP:10233"/>
        <dbReference type="ChEBI" id="CHEBI:15378"/>
        <dbReference type="ChEBI" id="CHEBI:57856"/>
        <dbReference type="ChEBI" id="CHEBI:59789"/>
        <dbReference type="ChEBI" id="CHEBI:74411"/>
        <dbReference type="ChEBI" id="CHEBI:74493"/>
        <dbReference type="EC" id="2.1.1.182"/>
    </reaction>
</comment>
<evidence type="ECO:0000313" key="10">
    <source>
        <dbReference type="EMBL" id="HIX04994.1"/>
    </source>
</evidence>
<reference evidence="10" key="2">
    <citation type="submission" date="2021-04" db="EMBL/GenBank/DDBJ databases">
        <authorList>
            <person name="Gilroy R."/>
        </authorList>
    </citation>
    <scope>NUCLEOTIDE SEQUENCE</scope>
    <source>
        <strain evidence="10">2239</strain>
    </source>
</reference>